<dbReference type="AlphaFoldDB" id="A0A6J4K903"/>
<gene>
    <name evidence="6" type="ORF">AVDCRST_MAG68-217</name>
</gene>
<feature type="domain" description="Rieske" evidence="5">
    <location>
        <begin position="3"/>
        <end position="101"/>
    </location>
</feature>
<accession>A0A6J4K903</accession>
<dbReference type="InterPro" id="IPR017941">
    <property type="entry name" value="Rieske_2Fe-2S"/>
</dbReference>
<protein>
    <recommendedName>
        <fullName evidence="5">Rieske domain-containing protein</fullName>
    </recommendedName>
</protein>
<dbReference type="SUPFAM" id="SSF50022">
    <property type="entry name" value="ISP domain"/>
    <property type="match status" value="1"/>
</dbReference>
<dbReference type="GO" id="GO:0046872">
    <property type="term" value="F:metal ion binding"/>
    <property type="evidence" value="ECO:0007669"/>
    <property type="project" value="UniProtKB-KW"/>
</dbReference>
<evidence type="ECO:0000256" key="3">
    <source>
        <dbReference type="ARBA" id="ARBA00023004"/>
    </source>
</evidence>
<organism evidence="6">
    <name type="scientific">uncultured Gemmatimonadota bacterium</name>
    <dbReference type="NCBI Taxonomy" id="203437"/>
    <lineage>
        <taxon>Bacteria</taxon>
        <taxon>Pseudomonadati</taxon>
        <taxon>Gemmatimonadota</taxon>
        <taxon>environmental samples</taxon>
    </lineage>
</organism>
<evidence type="ECO:0000313" key="6">
    <source>
        <dbReference type="EMBL" id="CAA9298719.1"/>
    </source>
</evidence>
<proteinExistence type="predicted"/>
<dbReference type="GO" id="GO:0051537">
    <property type="term" value="F:2 iron, 2 sulfur cluster binding"/>
    <property type="evidence" value="ECO:0007669"/>
    <property type="project" value="UniProtKB-KW"/>
</dbReference>
<reference evidence="6" key="1">
    <citation type="submission" date="2020-02" db="EMBL/GenBank/DDBJ databases">
        <authorList>
            <person name="Meier V. D."/>
        </authorList>
    </citation>
    <scope>NUCLEOTIDE SEQUENCE</scope>
    <source>
        <strain evidence="6">AVDCRST_MAG68</strain>
    </source>
</reference>
<dbReference type="PANTHER" id="PTHR21496:SF23">
    <property type="entry name" value="3-PHENYLPROPIONATE_CINNAMIC ACID DIOXYGENASE FERREDOXIN SUBUNIT"/>
    <property type="match status" value="1"/>
</dbReference>
<dbReference type="InterPro" id="IPR036922">
    <property type="entry name" value="Rieske_2Fe-2S_sf"/>
</dbReference>
<keyword evidence="4" id="KW-0411">Iron-sulfur</keyword>
<sequence length="105" mass="11504">MAWVRAASVDEVAEATALDVELNGKRICLARVEGEFYALLDNCSHRDFPLSPGEVDPDECTITCEWHGAVFDLKTGVPQCPPAVRPVPVFVTRVENGSVFVDMPE</sequence>
<evidence type="ECO:0000256" key="1">
    <source>
        <dbReference type="ARBA" id="ARBA00022714"/>
    </source>
</evidence>
<dbReference type="Gene3D" id="2.102.10.10">
    <property type="entry name" value="Rieske [2Fe-2S] iron-sulphur domain"/>
    <property type="match status" value="1"/>
</dbReference>
<keyword evidence="2" id="KW-0479">Metal-binding</keyword>
<dbReference type="CDD" id="cd03528">
    <property type="entry name" value="Rieske_RO_ferredoxin"/>
    <property type="match status" value="1"/>
</dbReference>
<dbReference type="PANTHER" id="PTHR21496">
    <property type="entry name" value="FERREDOXIN-RELATED"/>
    <property type="match status" value="1"/>
</dbReference>
<keyword evidence="3" id="KW-0408">Iron</keyword>
<dbReference type="PROSITE" id="PS51296">
    <property type="entry name" value="RIESKE"/>
    <property type="match status" value="1"/>
</dbReference>
<evidence type="ECO:0000259" key="5">
    <source>
        <dbReference type="PROSITE" id="PS51296"/>
    </source>
</evidence>
<name>A0A6J4K903_9BACT</name>
<dbReference type="Pfam" id="PF00355">
    <property type="entry name" value="Rieske"/>
    <property type="match status" value="1"/>
</dbReference>
<evidence type="ECO:0000256" key="2">
    <source>
        <dbReference type="ARBA" id="ARBA00022723"/>
    </source>
</evidence>
<keyword evidence="1" id="KW-0001">2Fe-2S</keyword>
<evidence type="ECO:0000256" key="4">
    <source>
        <dbReference type="ARBA" id="ARBA00023014"/>
    </source>
</evidence>
<dbReference type="EMBL" id="CADCTW010000018">
    <property type="protein sequence ID" value="CAA9298719.1"/>
    <property type="molecule type" value="Genomic_DNA"/>
</dbReference>